<evidence type="ECO:0000256" key="1">
    <source>
        <dbReference type="SAM" id="MobiDB-lite"/>
    </source>
</evidence>
<sequence length="40" mass="4462">MTSQQSYEHARSLGVDGVRDAPPPIVEHSPRVTSTELTRR</sequence>
<dbReference type="EMBL" id="KB405067">
    <property type="protein sequence ID" value="EMF55958.1"/>
    <property type="molecule type" value="Genomic_DNA"/>
</dbReference>
<evidence type="ECO:0000313" key="2">
    <source>
        <dbReference type="EMBL" id="EMF55958.1"/>
    </source>
</evidence>
<name>M3F337_9ACTN</name>
<protein>
    <submittedName>
        <fullName evidence="2">Uncharacterized protein</fullName>
    </submittedName>
</protein>
<evidence type="ECO:0000313" key="3">
    <source>
        <dbReference type="Proteomes" id="UP000030760"/>
    </source>
</evidence>
<feature type="region of interest" description="Disordered" evidence="1">
    <location>
        <begin position="1"/>
        <end position="40"/>
    </location>
</feature>
<dbReference type="Proteomes" id="UP000030760">
    <property type="component" value="Unassembled WGS sequence"/>
</dbReference>
<reference evidence="3" key="1">
    <citation type="journal article" date="2013" name="Genome Announc.">
        <title>Draft Genome Sequence of Streptomyces bottropensis ATCC 25435, a Bottromycin-Producing Actinomycete.</title>
        <authorList>
            <person name="Zhang H."/>
            <person name="Zhou W."/>
            <person name="Zhuang Y."/>
            <person name="Liang X."/>
            <person name="Liu T."/>
        </authorList>
    </citation>
    <scope>NUCLEOTIDE SEQUENCE [LARGE SCALE GENOMIC DNA]</scope>
    <source>
        <strain evidence="3">ATCC 25435</strain>
    </source>
</reference>
<gene>
    <name evidence="2" type="ORF">SBD_3272</name>
</gene>
<proteinExistence type="predicted"/>
<accession>M3F337</accession>
<organism evidence="2 3">
    <name type="scientific">Streptomyces bottropensis ATCC 25435</name>
    <dbReference type="NCBI Taxonomy" id="1054862"/>
    <lineage>
        <taxon>Bacteria</taxon>
        <taxon>Bacillati</taxon>
        <taxon>Actinomycetota</taxon>
        <taxon>Actinomycetes</taxon>
        <taxon>Kitasatosporales</taxon>
        <taxon>Streptomycetaceae</taxon>
        <taxon>Streptomyces</taxon>
    </lineage>
</organism>
<feature type="compositionally biased region" description="Polar residues" evidence="1">
    <location>
        <begin position="31"/>
        <end position="40"/>
    </location>
</feature>
<dbReference type="AlphaFoldDB" id="M3F337"/>